<dbReference type="KEGG" id="crq:GCK72_020225"/>
<dbReference type="Proteomes" id="UP000483820">
    <property type="component" value="Chromosome V"/>
</dbReference>
<reference evidence="2 3" key="1">
    <citation type="submission" date="2019-12" db="EMBL/GenBank/DDBJ databases">
        <title>Chromosome-level assembly of the Caenorhabditis remanei genome.</title>
        <authorList>
            <person name="Teterina A.A."/>
            <person name="Willis J.H."/>
            <person name="Phillips P.C."/>
        </authorList>
    </citation>
    <scope>NUCLEOTIDE SEQUENCE [LARGE SCALE GENOMIC DNA]</scope>
    <source>
        <strain evidence="2 3">PX506</strain>
        <tissue evidence="2">Whole organism</tissue>
    </source>
</reference>
<dbReference type="AlphaFoldDB" id="A0A6A5GEQ8"/>
<dbReference type="PANTHER" id="PTHR22941:SF2">
    <property type="entry name" value="SERPENTINE RECEPTOR, CLASS H-RELATED"/>
    <property type="match status" value="1"/>
</dbReference>
<name>A0A6A5GEQ8_CAERE</name>
<keyword evidence="1" id="KW-1133">Transmembrane helix</keyword>
<dbReference type="EMBL" id="WUAV01000005">
    <property type="protein sequence ID" value="KAF1753668.1"/>
    <property type="molecule type" value="Genomic_DNA"/>
</dbReference>
<gene>
    <name evidence="2" type="ORF">GCK72_020225</name>
</gene>
<dbReference type="InterPro" id="IPR019429">
    <property type="entry name" value="7TM_GPCR_serpentine_rcpt_Sri"/>
</dbReference>
<organism evidence="2 3">
    <name type="scientific">Caenorhabditis remanei</name>
    <name type="common">Caenorhabditis vulgaris</name>
    <dbReference type="NCBI Taxonomy" id="31234"/>
    <lineage>
        <taxon>Eukaryota</taxon>
        <taxon>Metazoa</taxon>
        <taxon>Ecdysozoa</taxon>
        <taxon>Nematoda</taxon>
        <taxon>Chromadorea</taxon>
        <taxon>Rhabditida</taxon>
        <taxon>Rhabditina</taxon>
        <taxon>Rhabditomorpha</taxon>
        <taxon>Rhabditoidea</taxon>
        <taxon>Rhabditidae</taxon>
        <taxon>Peloderinae</taxon>
        <taxon>Caenorhabditis</taxon>
    </lineage>
</organism>
<feature type="transmembrane region" description="Helical" evidence="1">
    <location>
        <begin position="178"/>
        <end position="202"/>
    </location>
</feature>
<evidence type="ECO:0008006" key="4">
    <source>
        <dbReference type="Google" id="ProtNLM"/>
    </source>
</evidence>
<proteinExistence type="predicted"/>
<dbReference type="InterPro" id="IPR019422">
    <property type="entry name" value="7TM_GPCR_serpentine_rcpt_Srh"/>
</dbReference>
<sequence length="400" mass="45453">MNLTCSPSVSYFDSPSFITWALHFVTVISTPIHFIGLYCILWKTPEEMKSAKWYLLNLHIWMIFFDYSVSFFTIPIVLMPAFAGIPLGILHAFNVSGVVQALIVLLFLGYVIASIIFIFENRFYTICVFASTDVGVFASPNFLSISLRVVSGLSIPIHLFGMYAILLKTPDNMRALKWYLASLHIWTVLFDYAMSVFAIPVLLFPEFAGYPLGLFKVLNADYYAYLVVIEFVFIGYVLVSIIAIFENQFYTVCSFTGKTHWASLRRSWLVFHYFFATAICISFGGFVPEQTQARKNVFQRVFFIALVIQTGLPLITLVVPFAYSWVSVIWRYYNQGLMNIAVIVTTVHGVSSTLVMLLVHRPYRNALISAFSIRSTSKTQGSSRRNAFKMSVKVSQIKTI</sequence>
<feature type="transmembrane region" description="Helical" evidence="1">
    <location>
        <begin position="20"/>
        <end position="41"/>
    </location>
</feature>
<dbReference type="Pfam" id="PF10318">
    <property type="entry name" value="7TM_GPCR_Srh"/>
    <property type="match status" value="2"/>
</dbReference>
<evidence type="ECO:0000313" key="3">
    <source>
        <dbReference type="Proteomes" id="UP000483820"/>
    </source>
</evidence>
<comment type="caution">
    <text evidence="2">The sequence shown here is derived from an EMBL/GenBank/DDBJ whole genome shotgun (WGS) entry which is preliminary data.</text>
</comment>
<protein>
    <recommendedName>
        <fullName evidence="4">Serpentine Receptor, class H</fullName>
    </recommendedName>
</protein>
<dbReference type="CTD" id="78776898"/>
<dbReference type="RefSeq" id="XP_053582373.1">
    <property type="nucleotide sequence ID" value="XM_053733460.1"/>
</dbReference>
<dbReference type="GeneID" id="78776898"/>
<evidence type="ECO:0000256" key="1">
    <source>
        <dbReference type="SAM" id="Phobius"/>
    </source>
</evidence>
<feature type="transmembrane region" description="Helical" evidence="1">
    <location>
        <begin position="337"/>
        <end position="359"/>
    </location>
</feature>
<evidence type="ECO:0000313" key="2">
    <source>
        <dbReference type="EMBL" id="KAF1753668.1"/>
    </source>
</evidence>
<feature type="transmembrane region" description="Helical" evidence="1">
    <location>
        <begin position="222"/>
        <end position="245"/>
    </location>
</feature>
<keyword evidence="1" id="KW-0812">Transmembrane</keyword>
<feature type="transmembrane region" description="Helical" evidence="1">
    <location>
        <begin position="53"/>
        <end position="78"/>
    </location>
</feature>
<dbReference type="InterPro" id="IPR053220">
    <property type="entry name" value="Nematode_rcpt-like_serp_H"/>
</dbReference>
<feature type="transmembrane region" description="Helical" evidence="1">
    <location>
        <begin position="302"/>
        <end position="325"/>
    </location>
</feature>
<keyword evidence="1" id="KW-0472">Membrane</keyword>
<accession>A0A6A5GEQ8</accession>
<feature type="transmembrane region" description="Helical" evidence="1">
    <location>
        <begin position="149"/>
        <end position="166"/>
    </location>
</feature>
<dbReference type="PANTHER" id="PTHR22941">
    <property type="entry name" value="SERPENTINE RECEPTOR"/>
    <property type="match status" value="1"/>
</dbReference>
<feature type="transmembrane region" description="Helical" evidence="1">
    <location>
        <begin position="266"/>
        <end position="287"/>
    </location>
</feature>
<dbReference type="Pfam" id="PF10327">
    <property type="entry name" value="7TM_GPCR_Sri"/>
    <property type="match status" value="1"/>
</dbReference>
<feature type="transmembrane region" description="Helical" evidence="1">
    <location>
        <begin position="98"/>
        <end position="119"/>
    </location>
</feature>